<protein>
    <submittedName>
        <fullName evidence="1">Predicted protein</fullName>
    </submittedName>
</protein>
<dbReference type="HOGENOM" id="CLU_3143366_0_0_1"/>
<keyword evidence="2" id="KW-1185">Reference proteome</keyword>
<evidence type="ECO:0000313" key="1">
    <source>
        <dbReference type="EMBL" id="CBX92924.1"/>
    </source>
</evidence>
<proteinExistence type="predicted"/>
<dbReference type="Proteomes" id="UP000002668">
    <property type="component" value="Genome"/>
</dbReference>
<dbReference type="InParanoid" id="E4ZN65"/>
<dbReference type="EMBL" id="FP929105">
    <property type="protein sequence ID" value="CBX92924.1"/>
    <property type="molecule type" value="Genomic_DNA"/>
</dbReference>
<accession>E4ZN65</accession>
<dbReference type="VEuPathDB" id="FungiDB:LEMA_uP038250.1"/>
<sequence>MRRSILTLEFAGNIITIRKIMKIAMKPLWKASLSLRKVNARTFHKNSRR</sequence>
<reference evidence="2" key="1">
    <citation type="journal article" date="2011" name="Nat. Commun.">
        <title>Effector diversification within compartments of the Leptosphaeria maculans genome affected by Repeat-Induced Point mutations.</title>
        <authorList>
            <person name="Rouxel T."/>
            <person name="Grandaubert J."/>
            <person name="Hane J.K."/>
            <person name="Hoede C."/>
            <person name="van de Wouw A.P."/>
            <person name="Couloux A."/>
            <person name="Dominguez V."/>
            <person name="Anthouard V."/>
            <person name="Bally P."/>
            <person name="Bourras S."/>
            <person name="Cozijnsen A.J."/>
            <person name="Ciuffetti L.M."/>
            <person name="Degrave A."/>
            <person name="Dilmaghani A."/>
            <person name="Duret L."/>
            <person name="Fudal I."/>
            <person name="Goodwin S.B."/>
            <person name="Gout L."/>
            <person name="Glaser N."/>
            <person name="Linglin J."/>
            <person name="Kema G.H.J."/>
            <person name="Lapalu N."/>
            <person name="Lawrence C.B."/>
            <person name="May K."/>
            <person name="Meyer M."/>
            <person name="Ollivier B."/>
            <person name="Poulain J."/>
            <person name="Schoch C.L."/>
            <person name="Simon A."/>
            <person name="Spatafora J.W."/>
            <person name="Stachowiak A."/>
            <person name="Turgeon B.G."/>
            <person name="Tyler B.M."/>
            <person name="Vincent D."/>
            <person name="Weissenbach J."/>
            <person name="Amselem J."/>
            <person name="Quesneville H."/>
            <person name="Oliver R.P."/>
            <person name="Wincker P."/>
            <person name="Balesdent M.-H."/>
            <person name="Howlett B.J."/>
        </authorList>
    </citation>
    <scope>NUCLEOTIDE SEQUENCE [LARGE SCALE GENOMIC DNA]</scope>
    <source>
        <strain evidence="2">JN3 / isolate v23.1.3 / race Av1-4-5-6-7-8</strain>
    </source>
</reference>
<gene>
    <name evidence="1" type="ORF">LEMA_uP038250.1</name>
</gene>
<organism evidence="2">
    <name type="scientific">Leptosphaeria maculans (strain JN3 / isolate v23.1.3 / race Av1-4-5-6-7-8)</name>
    <name type="common">Blackleg fungus</name>
    <name type="synonym">Phoma lingam</name>
    <dbReference type="NCBI Taxonomy" id="985895"/>
    <lineage>
        <taxon>Eukaryota</taxon>
        <taxon>Fungi</taxon>
        <taxon>Dikarya</taxon>
        <taxon>Ascomycota</taxon>
        <taxon>Pezizomycotina</taxon>
        <taxon>Dothideomycetes</taxon>
        <taxon>Pleosporomycetidae</taxon>
        <taxon>Pleosporales</taxon>
        <taxon>Pleosporineae</taxon>
        <taxon>Leptosphaeriaceae</taxon>
        <taxon>Plenodomus</taxon>
        <taxon>Plenodomus lingam/Leptosphaeria maculans species complex</taxon>
    </lineage>
</organism>
<name>E4ZN65_LEPMJ</name>
<dbReference type="AlphaFoldDB" id="E4ZN65"/>
<evidence type="ECO:0000313" key="2">
    <source>
        <dbReference type="Proteomes" id="UP000002668"/>
    </source>
</evidence>